<comment type="caution">
    <text evidence="3">The sequence shown here is derived from an EMBL/GenBank/DDBJ whole genome shotgun (WGS) entry which is preliminary data.</text>
</comment>
<dbReference type="EMBL" id="JACXVP010000002">
    <property type="protein sequence ID" value="KAG5622057.1"/>
    <property type="molecule type" value="Genomic_DNA"/>
</dbReference>
<evidence type="ECO:0000313" key="4">
    <source>
        <dbReference type="Proteomes" id="UP000824120"/>
    </source>
</evidence>
<dbReference type="SMART" id="SM00343">
    <property type="entry name" value="ZnF_C2HC"/>
    <property type="match status" value="2"/>
</dbReference>
<feature type="domain" description="CCHC-type" evidence="2">
    <location>
        <begin position="33"/>
        <end position="49"/>
    </location>
</feature>
<accession>A0A9J6AC61</accession>
<evidence type="ECO:0000259" key="2">
    <source>
        <dbReference type="SMART" id="SM00343"/>
    </source>
</evidence>
<gene>
    <name evidence="3" type="ORF">H5410_007275</name>
</gene>
<dbReference type="PANTHER" id="PTHR34222:SF99">
    <property type="entry name" value="PROTEIN, PUTATIVE-RELATED"/>
    <property type="match status" value="1"/>
</dbReference>
<dbReference type="OrthoDB" id="1224738at2759"/>
<evidence type="ECO:0000256" key="1">
    <source>
        <dbReference type="SAM" id="MobiDB-lite"/>
    </source>
</evidence>
<dbReference type="InterPro" id="IPR001878">
    <property type="entry name" value="Znf_CCHC"/>
</dbReference>
<proteinExistence type="predicted"/>
<keyword evidence="4" id="KW-1185">Reference proteome</keyword>
<protein>
    <recommendedName>
        <fullName evidence="2">CCHC-type domain-containing protein</fullName>
    </recommendedName>
</protein>
<evidence type="ECO:0000313" key="3">
    <source>
        <dbReference type="EMBL" id="KAG5622057.1"/>
    </source>
</evidence>
<feature type="compositionally biased region" description="Polar residues" evidence="1">
    <location>
        <begin position="11"/>
        <end position="22"/>
    </location>
</feature>
<reference evidence="3 4" key="1">
    <citation type="submission" date="2020-09" db="EMBL/GenBank/DDBJ databases">
        <title>De no assembly of potato wild relative species, Solanum commersonii.</title>
        <authorList>
            <person name="Cho K."/>
        </authorList>
    </citation>
    <scope>NUCLEOTIDE SEQUENCE [LARGE SCALE GENOMIC DNA]</scope>
    <source>
        <strain evidence="3">LZ3.2</strain>
        <tissue evidence="3">Leaf</tissue>
    </source>
</reference>
<sequence length="203" mass="23114">MESLAMYSGRATGSPQFNNNKQSYPRRNFHSLYCDFCNMKGHVRADCNKLKTCDNCNATGHVKDNCYLLIGYLDNFKGKRKVNTVMGDCTNTQRHMQNMQDHMQDHMEWKAHIATGEQSQGGGQVTQEQLLKMMKNSSPTQLNQIFNVLNENNKMMENSQKNNGLTPCVVFRNMVHTDQHGADDTADHDSFITIEPSIETHTC</sequence>
<dbReference type="SUPFAM" id="SSF57756">
    <property type="entry name" value="Retrovirus zinc finger-like domains"/>
    <property type="match status" value="1"/>
</dbReference>
<feature type="domain" description="CCHC-type" evidence="2">
    <location>
        <begin position="52"/>
        <end position="68"/>
    </location>
</feature>
<dbReference type="Proteomes" id="UP000824120">
    <property type="component" value="Chromosome 2"/>
</dbReference>
<dbReference type="AlphaFoldDB" id="A0A9J6AC61"/>
<name>A0A9J6AC61_SOLCO</name>
<dbReference type="Gene3D" id="4.10.60.10">
    <property type="entry name" value="Zinc finger, CCHC-type"/>
    <property type="match status" value="1"/>
</dbReference>
<feature type="region of interest" description="Disordered" evidence="1">
    <location>
        <begin position="1"/>
        <end position="22"/>
    </location>
</feature>
<dbReference type="PANTHER" id="PTHR34222">
    <property type="entry name" value="GAG_PRE-INTEGRS DOMAIN-CONTAINING PROTEIN"/>
    <property type="match status" value="1"/>
</dbReference>
<dbReference type="InterPro" id="IPR036875">
    <property type="entry name" value="Znf_CCHC_sf"/>
</dbReference>
<dbReference type="GO" id="GO:0003676">
    <property type="term" value="F:nucleic acid binding"/>
    <property type="evidence" value="ECO:0007669"/>
    <property type="project" value="InterPro"/>
</dbReference>
<dbReference type="GO" id="GO:0008270">
    <property type="term" value="F:zinc ion binding"/>
    <property type="evidence" value="ECO:0007669"/>
    <property type="project" value="InterPro"/>
</dbReference>
<organism evidence="3 4">
    <name type="scientific">Solanum commersonii</name>
    <name type="common">Commerson's wild potato</name>
    <name type="synonym">Commerson's nightshade</name>
    <dbReference type="NCBI Taxonomy" id="4109"/>
    <lineage>
        <taxon>Eukaryota</taxon>
        <taxon>Viridiplantae</taxon>
        <taxon>Streptophyta</taxon>
        <taxon>Embryophyta</taxon>
        <taxon>Tracheophyta</taxon>
        <taxon>Spermatophyta</taxon>
        <taxon>Magnoliopsida</taxon>
        <taxon>eudicotyledons</taxon>
        <taxon>Gunneridae</taxon>
        <taxon>Pentapetalae</taxon>
        <taxon>asterids</taxon>
        <taxon>lamiids</taxon>
        <taxon>Solanales</taxon>
        <taxon>Solanaceae</taxon>
        <taxon>Solanoideae</taxon>
        <taxon>Solaneae</taxon>
        <taxon>Solanum</taxon>
    </lineage>
</organism>